<dbReference type="InterPro" id="IPR005467">
    <property type="entry name" value="His_kinase_dom"/>
</dbReference>
<name>A0ABW7ALZ6_9ACTN</name>
<keyword evidence="4" id="KW-0418">Kinase</keyword>
<evidence type="ECO:0000256" key="3">
    <source>
        <dbReference type="ARBA" id="ARBA00022679"/>
    </source>
</evidence>
<dbReference type="Pfam" id="PF02518">
    <property type="entry name" value="HATPase_c"/>
    <property type="match status" value="1"/>
</dbReference>
<evidence type="ECO:0000256" key="2">
    <source>
        <dbReference type="ARBA" id="ARBA00012438"/>
    </source>
</evidence>
<dbReference type="EMBL" id="JBICRM010000025">
    <property type="protein sequence ID" value="MFG1708043.1"/>
    <property type="molecule type" value="Genomic_DNA"/>
</dbReference>
<evidence type="ECO:0000256" key="5">
    <source>
        <dbReference type="ARBA" id="ARBA00023012"/>
    </source>
</evidence>
<evidence type="ECO:0000313" key="8">
    <source>
        <dbReference type="Proteomes" id="UP001603978"/>
    </source>
</evidence>
<proteinExistence type="predicted"/>
<keyword evidence="7" id="KW-0067">ATP-binding</keyword>
<keyword evidence="7" id="KW-0547">Nucleotide-binding</keyword>
<dbReference type="RefSeq" id="WP_393172208.1">
    <property type="nucleotide sequence ID" value="NZ_JBICRM010000025.1"/>
</dbReference>
<gene>
    <name evidence="7" type="ORF">ACFLIM_33025</name>
</gene>
<organism evidence="7 8">
    <name type="scientific">Nonomuraea marmarensis</name>
    <dbReference type="NCBI Taxonomy" id="3351344"/>
    <lineage>
        <taxon>Bacteria</taxon>
        <taxon>Bacillati</taxon>
        <taxon>Actinomycetota</taxon>
        <taxon>Actinomycetes</taxon>
        <taxon>Streptosporangiales</taxon>
        <taxon>Streptosporangiaceae</taxon>
        <taxon>Nonomuraea</taxon>
    </lineage>
</organism>
<comment type="catalytic activity">
    <reaction evidence="1">
        <text>ATP + protein L-histidine = ADP + protein N-phospho-L-histidine.</text>
        <dbReference type="EC" id="2.7.13.3"/>
    </reaction>
</comment>
<dbReference type="InterPro" id="IPR050736">
    <property type="entry name" value="Sensor_HK_Regulatory"/>
</dbReference>
<keyword evidence="8" id="KW-1185">Reference proteome</keyword>
<dbReference type="PROSITE" id="PS50109">
    <property type="entry name" value="HIS_KIN"/>
    <property type="match status" value="1"/>
</dbReference>
<dbReference type="InterPro" id="IPR036890">
    <property type="entry name" value="HATPase_C_sf"/>
</dbReference>
<evidence type="ECO:0000259" key="6">
    <source>
        <dbReference type="PROSITE" id="PS50109"/>
    </source>
</evidence>
<evidence type="ECO:0000313" key="7">
    <source>
        <dbReference type="EMBL" id="MFG1708043.1"/>
    </source>
</evidence>
<protein>
    <recommendedName>
        <fullName evidence="2">histidine kinase</fullName>
        <ecNumber evidence="2">2.7.13.3</ecNumber>
    </recommendedName>
</protein>
<dbReference type="GO" id="GO:0005524">
    <property type="term" value="F:ATP binding"/>
    <property type="evidence" value="ECO:0007669"/>
    <property type="project" value="UniProtKB-KW"/>
</dbReference>
<dbReference type="SUPFAM" id="SSF55874">
    <property type="entry name" value="ATPase domain of HSP90 chaperone/DNA topoisomerase II/histidine kinase"/>
    <property type="match status" value="1"/>
</dbReference>
<dbReference type="PANTHER" id="PTHR43711">
    <property type="entry name" value="TWO-COMPONENT HISTIDINE KINASE"/>
    <property type="match status" value="1"/>
</dbReference>
<reference evidence="7 8" key="1">
    <citation type="submission" date="2024-10" db="EMBL/GenBank/DDBJ databases">
        <authorList>
            <person name="Topkara A.R."/>
            <person name="Saygin H."/>
        </authorList>
    </citation>
    <scope>NUCLEOTIDE SEQUENCE [LARGE SCALE GENOMIC DNA]</scope>
    <source>
        <strain evidence="7 8">M3C6</strain>
    </source>
</reference>
<dbReference type="EC" id="2.7.13.3" evidence="2"/>
<keyword evidence="5" id="KW-0902">Two-component regulatory system</keyword>
<comment type="caution">
    <text evidence="7">The sequence shown here is derived from an EMBL/GenBank/DDBJ whole genome shotgun (WGS) entry which is preliminary data.</text>
</comment>
<dbReference type="InterPro" id="IPR003594">
    <property type="entry name" value="HATPase_dom"/>
</dbReference>
<accession>A0ABW7ALZ6</accession>
<dbReference type="Gene3D" id="3.30.565.10">
    <property type="entry name" value="Histidine kinase-like ATPase, C-terminal domain"/>
    <property type="match status" value="1"/>
</dbReference>
<dbReference type="PANTHER" id="PTHR43711:SF1">
    <property type="entry name" value="HISTIDINE KINASE 1"/>
    <property type="match status" value="1"/>
</dbReference>
<dbReference type="InterPro" id="IPR004358">
    <property type="entry name" value="Sig_transdc_His_kin-like_C"/>
</dbReference>
<keyword evidence="3" id="KW-0808">Transferase</keyword>
<evidence type="ECO:0000256" key="1">
    <source>
        <dbReference type="ARBA" id="ARBA00000085"/>
    </source>
</evidence>
<dbReference type="PRINTS" id="PR00344">
    <property type="entry name" value="BCTRLSENSOR"/>
</dbReference>
<feature type="domain" description="Histidine kinase" evidence="6">
    <location>
        <begin position="1"/>
        <end position="69"/>
    </location>
</feature>
<sequence>MSSPSPCAILEVTDDGLGIDPAKREIAFQRFTRLDPSRSGDTGGTGPGLAIARQIAEASGRSLQLEDSS</sequence>
<evidence type="ECO:0000256" key="4">
    <source>
        <dbReference type="ARBA" id="ARBA00022777"/>
    </source>
</evidence>
<dbReference type="Proteomes" id="UP001603978">
    <property type="component" value="Unassembled WGS sequence"/>
</dbReference>